<evidence type="ECO:0000313" key="2">
    <source>
        <dbReference type="EMBL" id="OHB01771.1"/>
    </source>
</evidence>
<feature type="region of interest" description="Disordered" evidence="1">
    <location>
        <begin position="1"/>
        <end position="21"/>
    </location>
</feature>
<proteinExistence type="predicted"/>
<dbReference type="Proteomes" id="UP000177707">
    <property type="component" value="Unassembled WGS sequence"/>
</dbReference>
<gene>
    <name evidence="2" type="ORF">A3A96_04420</name>
</gene>
<name>A0A1G2TWU6_9BACT</name>
<dbReference type="AlphaFoldDB" id="A0A1G2TWU6"/>
<evidence type="ECO:0000313" key="3">
    <source>
        <dbReference type="Proteomes" id="UP000177707"/>
    </source>
</evidence>
<feature type="compositionally biased region" description="Basic and acidic residues" evidence="1">
    <location>
        <begin position="1"/>
        <end position="20"/>
    </location>
</feature>
<evidence type="ECO:0000256" key="1">
    <source>
        <dbReference type="SAM" id="MobiDB-lite"/>
    </source>
</evidence>
<accession>A0A1G2TWU6</accession>
<dbReference type="EMBL" id="MHWB01000010">
    <property type="protein sequence ID" value="OHB01771.1"/>
    <property type="molecule type" value="Genomic_DNA"/>
</dbReference>
<sequence>MEGPHIRLDVDREFSPKPEDGGFGEALDFFKNGSKTQGRDAGLAFALAEIDRSEYKKEIISQALYTEGLNWIDIKNLREKPEASRFFGQMMAHWDTPTATGPKTKKDHEAEAAEFAKLLKSS</sequence>
<organism evidence="2 3">
    <name type="scientific">Candidatus Zambryskibacteria bacterium RIFCSPLOWO2_01_FULL_39_39</name>
    <dbReference type="NCBI Taxonomy" id="1802758"/>
    <lineage>
        <taxon>Bacteria</taxon>
        <taxon>Candidatus Zambryskiibacteriota</taxon>
    </lineage>
</organism>
<protein>
    <submittedName>
        <fullName evidence="2">Uncharacterized protein</fullName>
    </submittedName>
</protein>
<comment type="caution">
    <text evidence="2">The sequence shown here is derived from an EMBL/GenBank/DDBJ whole genome shotgun (WGS) entry which is preliminary data.</text>
</comment>
<reference evidence="2 3" key="1">
    <citation type="journal article" date="2016" name="Nat. Commun.">
        <title>Thousands of microbial genomes shed light on interconnected biogeochemical processes in an aquifer system.</title>
        <authorList>
            <person name="Anantharaman K."/>
            <person name="Brown C.T."/>
            <person name="Hug L.A."/>
            <person name="Sharon I."/>
            <person name="Castelle C.J."/>
            <person name="Probst A.J."/>
            <person name="Thomas B.C."/>
            <person name="Singh A."/>
            <person name="Wilkins M.J."/>
            <person name="Karaoz U."/>
            <person name="Brodie E.L."/>
            <person name="Williams K.H."/>
            <person name="Hubbard S.S."/>
            <person name="Banfield J.F."/>
        </authorList>
    </citation>
    <scope>NUCLEOTIDE SEQUENCE [LARGE SCALE GENOMIC DNA]</scope>
</reference>